<comment type="function">
    <text evidence="6">Lanthionine-containing peptide antibiotic (lantibiotic) active on Gram-positive bacteria. The bactericidal activity of lantibiotics is based on depolarization of energized bacterial cytoplasmic membranes, initiated by the formation of aqueous transmembrane pores.</text>
</comment>
<evidence type="ECO:0000256" key="4">
    <source>
        <dbReference type="ARBA" id="ARBA00023022"/>
    </source>
</evidence>
<dbReference type="AlphaFoldDB" id="A0A919Y9H7"/>
<dbReference type="GO" id="GO:0005576">
    <property type="term" value="C:extracellular region"/>
    <property type="evidence" value="ECO:0007669"/>
    <property type="project" value="InterPro"/>
</dbReference>
<name>A0A919Y9H7_9BACL</name>
<protein>
    <recommendedName>
        <fullName evidence="6">Lantibiotic</fullName>
    </recommendedName>
</protein>
<dbReference type="Pfam" id="PF02052">
    <property type="entry name" value="Gallidermin"/>
    <property type="match status" value="1"/>
</dbReference>
<dbReference type="InterPro" id="IPR006079">
    <property type="entry name" value="Lantibiotic_typ-A_Bacillales"/>
</dbReference>
<evidence type="ECO:0000256" key="1">
    <source>
        <dbReference type="ARBA" id="ARBA00009379"/>
    </source>
</evidence>
<dbReference type="GO" id="GO:0005102">
    <property type="term" value="F:signaling receptor binding"/>
    <property type="evidence" value="ECO:0007669"/>
    <property type="project" value="UniProtKB-KW"/>
</dbReference>
<sequence length="56" mass="6013">MSGNANNFFDLDVQVINKSDVTPMVDSKSLCTPGCTPTATLCTSCLFNCTYKSPCK</sequence>
<gene>
    <name evidence="7" type="ORF">J34TS1_14190</name>
</gene>
<organism evidence="7 8">
    <name type="scientific">Paenibacillus azoreducens</name>
    <dbReference type="NCBI Taxonomy" id="116718"/>
    <lineage>
        <taxon>Bacteria</taxon>
        <taxon>Bacillati</taxon>
        <taxon>Bacillota</taxon>
        <taxon>Bacilli</taxon>
        <taxon>Bacillales</taxon>
        <taxon>Paenibacillaceae</taxon>
        <taxon>Paenibacillus</taxon>
    </lineage>
</organism>
<dbReference type="NCBIfam" id="TIGR03731">
    <property type="entry name" value="lantibio_gallid"/>
    <property type="match status" value="1"/>
</dbReference>
<evidence type="ECO:0000256" key="3">
    <source>
        <dbReference type="ARBA" id="ARBA00022789"/>
    </source>
</evidence>
<keyword evidence="2 6" id="KW-0929">Antimicrobial</keyword>
<dbReference type="GO" id="GO:0031640">
    <property type="term" value="P:killing of cells of another organism"/>
    <property type="evidence" value="ECO:0007669"/>
    <property type="project" value="UniProtKB-UniRule"/>
</dbReference>
<evidence type="ECO:0000313" key="7">
    <source>
        <dbReference type="EMBL" id="GIO46654.1"/>
    </source>
</evidence>
<dbReference type="Proteomes" id="UP000682811">
    <property type="component" value="Unassembled WGS sequence"/>
</dbReference>
<reference evidence="7 8" key="1">
    <citation type="submission" date="2021-03" db="EMBL/GenBank/DDBJ databases">
        <title>Antimicrobial resistance genes in bacteria isolated from Japanese honey, and their potential for conferring macrolide and lincosamide resistance in the American foulbrood pathogen Paenibacillus larvae.</title>
        <authorList>
            <person name="Okamoto M."/>
            <person name="Kumagai M."/>
            <person name="Kanamori H."/>
            <person name="Takamatsu D."/>
        </authorList>
    </citation>
    <scope>NUCLEOTIDE SEQUENCE [LARGE SCALE GENOMIC DNA]</scope>
    <source>
        <strain evidence="7 8">J34TS1</strain>
    </source>
</reference>
<keyword evidence="4 6" id="KW-0044">Antibiotic</keyword>
<evidence type="ECO:0000313" key="8">
    <source>
        <dbReference type="Proteomes" id="UP000682811"/>
    </source>
</evidence>
<evidence type="ECO:0000256" key="5">
    <source>
        <dbReference type="ARBA" id="ARBA00023048"/>
    </source>
</evidence>
<keyword evidence="3 6" id="KW-0425">Lantibiotic</keyword>
<accession>A0A919Y9H7</accession>
<evidence type="ECO:0000256" key="2">
    <source>
        <dbReference type="ARBA" id="ARBA00022529"/>
    </source>
</evidence>
<evidence type="ECO:0000256" key="6">
    <source>
        <dbReference type="RuleBase" id="RU362078"/>
    </source>
</evidence>
<proteinExistence type="inferred from homology"/>
<comment type="similarity">
    <text evidence="1 6">Belongs to the type A lantibiotic family.</text>
</comment>
<dbReference type="RefSeq" id="WP_194233303.1">
    <property type="nucleotide sequence ID" value="NZ_AP025343.1"/>
</dbReference>
<keyword evidence="8" id="KW-1185">Reference proteome</keyword>
<dbReference type="EMBL" id="BORT01000004">
    <property type="protein sequence ID" value="GIO46654.1"/>
    <property type="molecule type" value="Genomic_DNA"/>
</dbReference>
<comment type="PTM">
    <text evidence="6">Maturation of lantibiotics involves the enzymatic conversion of Thr, and Ser into dehydrated AA and the formation of thioether bonds with cysteine. This is followed by membrane translocation and cleavage of the modified precursor.</text>
</comment>
<comment type="caution">
    <text evidence="7">The sequence shown here is derived from an EMBL/GenBank/DDBJ whole genome shotgun (WGS) entry which is preliminary data.</text>
</comment>
<keyword evidence="5 6" id="KW-0078">Bacteriocin</keyword>
<dbReference type="GO" id="GO:0042742">
    <property type="term" value="P:defense response to bacterium"/>
    <property type="evidence" value="ECO:0007669"/>
    <property type="project" value="UniProtKB-UniRule"/>
</dbReference>